<dbReference type="PANTHER" id="PTHR43798:SF33">
    <property type="entry name" value="HYDROLASE, PUTATIVE (AFU_ORTHOLOGUE AFUA_2G14860)-RELATED"/>
    <property type="match status" value="1"/>
</dbReference>
<dbReference type="InterPro" id="IPR029058">
    <property type="entry name" value="AB_hydrolase_fold"/>
</dbReference>
<keyword evidence="3" id="KW-1185">Reference proteome</keyword>
<comment type="caution">
    <text evidence="2">The sequence shown here is derived from an EMBL/GenBank/DDBJ whole genome shotgun (WGS) entry which is preliminary data.</text>
</comment>
<dbReference type="InterPro" id="IPR050266">
    <property type="entry name" value="AB_hydrolase_sf"/>
</dbReference>
<dbReference type="InterPro" id="IPR000073">
    <property type="entry name" value="AB_hydrolase_1"/>
</dbReference>
<gene>
    <name evidence="2" type="ORF">AOB60_23310</name>
</gene>
<proteinExistence type="predicted"/>
<keyword evidence="2" id="KW-0378">Hydrolase</keyword>
<organism evidence="2 3">
    <name type="scientific">Streptomyces noursei</name>
    <name type="common">Streptomyces albulus</name>
    <dbReference type="NCBI Taxonomy" id="1971"/>
    <lineage>
        <taxon>Bacteria</taxon>
        <taxon>Bacillati</taxon>
        <taxon>Actinomycetota</taxon>
        <taxon>Actinomycetes</taxon>
        <taxon>Kitasatosporales</taxon>
        <taxon>Streptomycetaceae</taxon>
        <taxon>Streptomyces</taxon>
    </lineage>
</organism>
<reference evidence="3" key="1">
    <citation type="submission" date="2015-09" db="EMBL/GenBank/DDBJ databases">
        <authorList>
            <person name="Graham D.E."/>
            <person name="Mahan K.M."/>
            <person name="Klingeman D.M."/>
            <person name="Fida T."/>
            <person name="Giannone R.J."/>
            <person name="Hettich R.L."/>
            <person name="Parry R.J."/>
            <person name="Spain J.C."/>
        </authorList>
    </citation>
    <scope>NUCLEOTIDE SEQUENCE [LARGE SCALE GENOMIC DNA]</scope>
    <source>
        <strain evidence="3">JCM 4701</strain>
    </source>
</reference>
<evidence type="ECO:0000313" key="3">
    <source>
        <dbReference type="Proteomes" id="UP000236047"/>
    </source>
</evidence>
<name>A0A2N8P8H1_STRNR</name>
<protein>
    <submittedName>
        <fullName evidence="2">Hydrolase</fullName>
    </submittedName>
</protein>
<dbReference type="Proteomes" id="UP000236047">
    <property type="component" value="Unassembled WGS sequence"/>
</dbReference>
<dbReference type="Gene3D" id="3.40.50.1820">
    <property type="entry name" value="alpha/beta hydrolase"/>
    <property type="match status" value="1"/>
</dbReference>
<accession>A0A2N8P8H1</accession>
<feature type="domain" description="AB hydrolase-1" evidence="1">
    <location>
        <begin position="28"/>
        <end position="156"/>
    </location>
</feature>
<dbReference type="EMBL" id="LJSN01000003">
    <property type="protein sequence ID" value="PNE37292.1"/>
    <property type="molecule type" value="Genomic_DNA"/>
</dbReference>
<dbReference type="GO" id="GO:0016020">
    <property type="term" value="C:membrane"/>
    <property type="evidence" value="ECO:0007669"/>
    <property type="project" value="TreeGrafter"/>
</dbReference>
<sequence length="273" mass="29618">MAMIDANGLAVHVERMPARTTTGTAPPPTVVLIHGMLIDSLISYYFTLAPRFAAAGIDVIMYDLRGQGLSERPSAGYRLEDHLDDLEALLDRLDLVGPVHLVGNSYGGTIAFGHAARHPGRVASVSMIESEPATGAWSRKMADNLARGAEELARDGLFEELVEKHGKHVTKRIRSAARLLHSTTTVRDIPASRVLDEDAIRAVDCPVLALYGAESELAAQADWFRSLLPRCRTVVVPDQEHWVLVGATELTGDLILGWIRAHTPLPAAGDVIR</sequence>
<dbReference type="PRINTS" id="PR00111">
    <property type="entry name" value="ABHYDROLASE"/>
</dbReference>
<dbReference type="PANTHER" id="PTHR43798">
    <property type="entry name" value="MONOACYLGLYCEROL LIPASE"/>
    <property type="match status" value="1"/>
</dbReference>
<dbReference type="Pfam" id="PF00561">
    <property type="entry name" value="Abhydrolase_1"/>
    <property type="match status" value="1"/>
</dbReference>
<dbReference type="AlphaFoldDB" id="A0A2N8P8H1"/>
<dbReference type="SUPFAM" id="SSF53474">
    <property type="entry name" value="alpha/beta-Hydrolases"/>
    <property type="match status" value="1"/>
</dbReference>
<evidence type="ECO:0000259" key="1">
    <source>
        <dbReference type="Pfam" id="PF00561"/>
    </source>
</evidence>
<dbReference type="GO" id="GO:0016787">
    <property type="term" value="F:hydrolase activity"/>
    <property type="evidence" value="ECO:0007669"/>
    <property type="project" value="UniProtKB-KW"/>
</dbReference>
<dbReference type="RefSeq" id="WP_102925026.1">
    <property type="nucleotide sequence ID" value="NZ_LJSN01000003.1"/>
</dbReference>
<evidence type="ECO:0000313" key="2">
    <source>
        <dbReference type="EMBL" id="PNE37292.1"/>
    </source>
</evidence>